<dbReference type="Proteomes" id="UP001054252">
    <property type="component" value="Unassembled WGS sequence"/>
</dbReference>
<reference evidence="1 2" key="1">
    <citation type="journal article" date="2021" name="Commun. Biol.">
        <title>The genome of Shorea leprosula (Dipterocarpaceae) highlights the ecological relevance of drought in aseasonal tropical rainforests.</title>
        <authorList>
            <person name="Ng K.K.S."/>
            <person name="Kobayashi M.J."/>
            <person name="Fawcett J.A."/>
            <person name="Hatakeyama M."/>
            <person name="Paape T."/>
            <person name="Ng C.H."/>
            <person name="Ang C.C."/>
            <person name="Tnah L.H."/>
            <person name="Lee C.T."/>
            <person name="Nishiyama T."/>
            <person name="Sese J."/>
            <person name="O'Brien M.J."/>
            <person name="Copetti D."/>
            <person name="Mohd Noor M.I."/>
            <person name="Ong R.C."/>
            <person name="Putra M."/>
            <person name="Sireger I.Z."/>
            <person name="Indrioko S."/>
            <person name="Kosugi Y."/>
            <person name="Izuno A."/>
            <person name="Isagi Y."/>
            <person name="Lee S.L."/>
            <person name="Shimizu K.K."/>
        </authorList>
    </citation>
    <scope>NUCLEOTIDE SEQUENCE [LARGE SCALE GENOMIC DNA]</scope>
    <source>
        <strain evidence="1">214</strain>
    </source>
</reference>
<keyword evidence="2" id="KW-1185">Reference proteome</keyword>
<evidence type="ECO:0000313" key="1">
    <source>
        <dbReference type="EMBL" id="GKU89428.1"/>
    </source>
</evidence>
<sequence length="55" mass="6056">MLEPSGFSTAQACWSRPVLPPPMTLPDLATASLDLYRGVLEILRHPLRSRLKGVP</sequence>
<organism evidence="1 2">
    <name type="scientific">Rubroshorea leprosula</name>
    <dbReference type="NCBI Taxonomy" id="152421"/>
    <lineage>
        <taxon>Eukaryota</taxon>
        <taxon>Viridiplantae</taxon>
        <taxon>Streptophyta</taxon>
        <taxon>Embryophyta</taxon>
        <taxon>Tracheophyta</taxon>
        <taxon>Spermatophyta</taxon>
        <taxon>Magnoliopsida</taxon>
        <taxon>eudicotyledons</taxon>
        <taxon>Gunneridae</taxon>
        <taxon>Pentapetalae</taxon>
        <taxon>rosids</taxon>
        <taxon>malvids</taxon>
        <taxon>Malvales</taxon>
        <taxon>Dipterocarpaceae</taxon>
        <taxon>Rubroshorea</taxon>
    </lineage>
</organism>
<name>A0AAV5HUK0_9ROSI</name>
<dbReference type="EMBL" id="BPVZ01000003">
    <property type="protein sequence ID" value="GKU89428.1"/>
    <property type="molecule type" value="Genomic_DNA"/>
</dbReference>
<comment type="caution">
    <text evidence="1">The sequence shown here is derived from an EMBL/GenBank/DDBJ whole genome shotgun (WGS) entry which is preliminary data.</text>
</comment>
<proteinExistence type="predicted"/>
<protein>
    <submittedName>
        <fullName evidence="1">Uncharacterized protein</fullName>
    </submittedName>
</protein>
<evidence type="ECO:0000313" key="2">
    <source>
        <dbReference type="Proteomes" id="UP001054252"/>
    </source>
</evidence>
<accession>A0AAV5HUK0</accession>
<dbReference type="AlphaFoldDB" id="A0AAV5HUK0"/>
<gene>
    <name evidence="1" type="ORF">SLEP1_g3565</name>
</gene>